<keyword evidence="3" id="KW-0805">Transcription regulation</keyword>
<keyword evidence="9" id="KW-1185">Reference proteome</keyword>
<feature type="domain" description="Zn(2)-C6 fungal-type" evidence="7">
    <location>
        <begin position="15"/>
        <end position="47"/>
    </location>
</feature>
<proteinExistence type="predicted"/>
<dbReference type="SUPFAM" id="SSF57701">
    <property type="entry name" value="Zn2/Cys6 DNA-binding domain"/>
    <property type="match status" value="1"/>
</dbReference>
<keyword evidence="4" id="KW-0238">DNA-binding</keyword>
<keyword evidence="2" id="KW-0862">Zinc</keyword>
<dbReference type="EMBL" id="JBFTWV010000101">
    <property type="protein sequence ID" value="KAL2787247.1"/>
    <property type="molecule type" value="Genomic_DNA"/>
</dbReference>
<dbReference type="PROSITE" id="PS00463">
    <property type="entry name" value="ZN2_CY6_FUNGAL_1"/>
    <property type="match status" value="1"/>
</dbReference>
<organism evidence="8 9">
    <name type="scientific">Aspergillus keveii</name>
    <dbReference type="NCBI Taxonomy" id="714993"/>
    <lineage>
        <taxon>Eukaryota</taxon>
        <taxon>Fungi</taxon>
        <taxon>Dikarya</taxon>
        <taxon>Ascomycota</taxon>
        <taxon>Pezizomycotina</taxon>
        <taxon>Eurotiomycetes</taxon>
        <taxon>Eurotiomycetidae</taxon>
        <taxon>Eurotiales</taxon>
        <taxon>Aspergillaceae</taxon>
        <taxon>Aspergillus</taxon>
        <taxon>Aspergillus subgen. Nidulantes</taxon>
    </lineage>
</organism>
<evidence type="ECO:0000313" key="8">
    <source>
        <dbReference type="EMBL" id="KAL2787247.1"/>
    </source>
</evidence>
<evidence type="ECO:0000259" key="7">
    <source>
        <dbReference type="PROSITE" id="PS50048"/>
    </source>
</evidence>
<evidence type="ECO:0000256" key="2">
    <source>
        <dbReference type="ARBA" id="ARBA00022833"/>
    </source>
</evidence>
<name>A0ABR4FVE3_9EURO</name>
<evidence type="ECO:0000256" key="6">
    <source>
        <dbReference type="ARBA" id="ARBA00023242"/>
    </source>
</evidence>
<dbReference type="Gene3D" id="4.10.240.10">
    <property type="entry name" value="Zn(2)-C6 fungal-type DNA-binding domain"/>
    <property type="match status" value="1"/>
</dbReference>
<dbReference type="InterPro" id="IPR036864">
    <property type="entry name" value="Zn2-C6_fun-type_DNA-bd_sf"/>
</dbReference>
<evidence type="ECO:0000256" key="1">
    <source>
        <dbReference type="ARBA" id="ARBA00022723"/>
    </source>
</evidence>
<keyword evidence="5" id="KW-0804">Transcription</keyword>
<dbReference type="PANTHER" id="PTHR47660">
    <property type="entry name" value="TRANSCRIPTION FACTOR WITH C2H2 AND ZN(2)-CYS(6) DNA BINDING DOMAIN (EUROFUNG)-RELATED-RELATED"/>
    <property type="match status" value="1"/>
</dbReference>
<comment type="caution">
    <text evidence="8">The sequence shown here is derived from an EMBL/GenBank/DDBJ whole genome shotgun (WGS) entry which is preliminary data.</text>
</comment>
<dbReference type="CDD" id="cd00067">
    <property type="entry name" value="GAL4"/>
    <property type="match status" value="1"/>
</dbReference>
<keyword evidence="1" id="KW-0479">Metal-binding</keyword>
<gene>
    <name evidence="8" type="ORF">BJX66DRAFT_311526</name>
</gene>
<evidence type="ECO:0000256" key="3">
    <source>
        <dbReference type="ARBA" id="ARBA00023015"/>
    </source>
</evidence>
<protein>
    <recommendedName>
        <fullName evidence="7">Zn(2)-C6 fungal-type domain-containing protein</fullName>
    </recommendedName>
</protein>
<evidence type="ECO:0000313" key="9">
    <source>
        <dbReference type="Proteomes" id="UP001610563"/>
    </source>
</evidence>
<reference evidence="8 9" key="1">
    <citation type="submission" date="2024-07" db="EMBL/GenBank/DDBJ databases">
        <title>Section-level genome sequencing and comparative genomics of Aspergillus sections Usti and Cavernicolus.</title>
        <authorList>
            <consortium name="Lawrence Berkeley National Laboratory"/>
            <person name="Nybo J.L."/>
            <person name="Vesth T.C."/>
            <person name="Theobald S."/>
            <person name="Frisvad J.C."/>
            <person name="Larsen T.O."/>
            <person name="Kjaerboelling I."/>
            <person name="Rothschild-Mancinelli K."/>
            <person name="Lyhne E.K."/>
            <person name="Kogle M.E."/>
            <person name="Barry K."/>
            <person name="Clum A."/>
            <person name="Na H."/>
            <person name="Ledsgaard L."/>
            <person name="Lin J."/>
            <person name="Lipzen A."/>
            <person name="Kuo A."/>
            <person name="Riley R."/>
            <person name="Mondo S."/>
            <person name="Labutti K."/>
            <person name="Haridas S."/>
            <person name="Pangalinan J."/>
            <person name="Salamov A.A."/>
            <person name="Simmons B.A."/>
            <person name="Magnuson J.K."/>
            <person name="Chen J."/>
            <person name="Drula E."/>
            <person name="Henrissat B."/>
            <person name="Wiebenga A."/>
            <person name="Lubbers R.J."/>
            <person name="Gomes A.C."/>
            <person name="Makela M.R."/>
            <person name="Stajich J."/>
            <person name="Grigoriev I.V."/>
            <person name="Mortensen U.H."/>
            <person name="De Vries R.P."/>
            <person name="Baker S.E."/>
            <person name="Andersen M.R."/>
        </authorList>
    </citation>
    <scope>NUCLEOTIDE SEQUENCE [LARGE SCALE GENOMIC DNA]</scope>
    <source>
        <strain evidence="8 9">CBS 209.92</strain>
    </source>
</reference>
<dbReference type="InterPro" id="IPR001138">
    <property type="entry name" value="Zn2Cys6_DnaBD"/>
</dbReference>
<keyword evidence="6" id="KW-0539">Nucleus</keyword>
<evidence type="ECO:0000256" key="4">
    <source>
        <dbReference type="ARBA" id="ARBA00023125"/>
    </source>
</evidence>
<sequence>MATHTPRYSTSRQKACRQCSAAKARCQRRSDNGHCVRCAQRELPCSYARRERSRSPRRDIVHHEGAQLASPFSLTAASFPSPEHGRFAESANEYRDPRLPAQVPNTPRTTISTTFTSDAARSTAVAVLPATRDGPNEDLLDFSSLDLVCPINADDIQNRWIQAYIPVPGQTVKNYSTGVAKFIYRTLKSYAAAAVHGRGILPFIHPKQLAVQHAGSTLTTCLSLVRICANQIPGSQHATPGILQREMTAVDDCRSMYNSEALFAAFQAYLIYALVLFFQLDQDSNRRFRDIMMTLQELACASARHGLICTADQQRARPRWEEWIVTEAKRRTLYVMYLFDSILSTQEGLPTFLGVELHGLPAPANKLLWQAGSRYEWEREYNIHLADWMEGSLTIDELWPTPAELDTSGVVRRGARVDRWLENLDEYGTMLYAIMQCTHAE</sequence>
<evidence type="ECO:0000256" key="5">
    <source>
        <dbReference type="ARBA" id="ARBA00023163"/>
    </source>
</evidence>
<dbReference type="Proteomes" id="UP001610563">
    <property type="component" value="Unassembled WGS sequence"/>
</dbReference>
<dbReference type="PROSITE" id="PS50048">
    <property type="entry name" value="ZN2_CY6_FUNGAL_2"/>
    <property type="match status" value="1"/>
</dbReference>
<dbReference type="PANTHER" id="PTHR47660:SF3">
    <property type="entry name" value="FINGER DOMAIN PROTEIN, PUTATIVE (AFU_ORTHOLOGUE AFUA_4G03310)-RELATED"/>
    <property type="match status" value="1"/>
</dbReference>
<accession>A0ABR4FVE3</accession>